<evidence type="ECO:0000313" key="2">
    <source>
        <dbReference type="EMBL" id="EJG06913.1"/>
    </source>
</evidence>
<reference evidence="2 3" key="1">
    <citation type="submission" date="2011-08" db="EMBL/GenBank/DDBJ databases">
        <title>The complete genome of Methanofollis liminatans DSM 4140.</title>
        <authorList>
            <consortium name="US DOE Joint Genome Institute (JGI-PGF)"/>
            <person name="Lucas S."/>
            <person name="Han J."/>
            <person name="Lapidus A."/>
            <person name="Bruce D."/>
            <person name="Goodwin L."/>
            <person name="Pitluck S."/>
            <person name="Peters L."/>
            <person name="Kyrpides N."/>
            <person name="Mavromatis K."/>
            <person name="Ivanova N."/>
            <person name="Mikhailova N."/>
            <person name="Lu M."/>
            <person name="Detter J.C."/>
            <person name="Tapia R."/>
            <person name="Han C."/>
            <person name="Land M."/>
            <person name="Hauser L."/>
            <person name="Markowitz V."/>
            <person name="Cheng J.-F."/>
            <person name="Hugenholtz P."/>
            <person name="Woyke T."/>
            <person name="Wu D."/>
            <person name="Spring S."/>
            <person name="Schuler E."/>
            <person name="Brambilla E."/>
            <person name="Klenk H.-P."/>
            <person name="Eisen J.A."/>
        </authorList>
    </citation>
    <scope>NUCLEOTIDE SEQUENCE [LARGE SCALE GENOMIC DNA]</scope>
    <source>
        <strain evidence="2 3">DSM 4140</strain>
    </source>
</reference>
<accession>J1APT0</accession>
<dbReference type="Proteomes" id="UP000005095">
    <property type="component" value="Chromosome"/>
</dbReference>
<dbReference type="HOGENOM" id="CLU_3302719_0_0_2"/>
<organism evidence="2 3">
    <name type="scientific">Methanofollis liminatans DSM 4140</name>
    <dbReference type="NCBI Taxonomy" id="28892"/>
    <lineage>
        <taxon>Archaea</taxon>
        <taxon>Methanobacteriati</taxon>
        <taxon>Methanobacteriota</taxon>
        <taxon>Stenosarchaea group</taxon>
        <taxon>Methanomicrobia</taxon>
        <taxon>Methanomicrobiales</taxon>
        <taxon>Methanomicrobiaceae</taxon>
        <taxon>Methanofollis</taxon>
    </lineage>
</organism>
<dbReference type="EMBL" id="CM001555">
    <property type="protein sequence ID" value="EJG06913.1"/>
    <property type="molecule type" value="Genomic_DNA"/>
</dbReference>
<proteinExistence type="predicted"/>
<name>J1APT0_9EURY</name>
<gene>
    <name evidence="2" type="ORF">Metli_0955</name>
</gene>
<dbReference type="AlphaFoldDB" id="J1APT0"/>
<evidence type="ECO:0000313" key="3">
    <source>
        <dbReference type="Proteomes" id="UP000005095"/>
    </source>
</evidence>
<protein>
    <submittedName>
        <fullName evidence="2">Uncharacterized protein</fullName>
    </submittedName>
</protein>
<keyword evidence="3" id="KW-1185">Reference proteome</keyword>
<feature type="region of interest" description="Disordered" evidence="1">
    <location>
        <begin position="1"/>
        <end position="39"/>
    </location>
</feature>
<sequence>MVGDTPHLPPDGLKEGTGTTPAGRIEPIGDRSRRRKNQI</sequence>
<evidence type="ECO:0000256" key="1">
    <source>
        <dbReference type="SAM" id="MobiDB-lite"/>
    </source>
</evidence>